<dbReference type="InterPro" id="IPR055414">
    <property type="entry name" value="LRR_R13L4/SHOC2-like"/>
</dbReference>
<proteinExistence type="predicted"/>
<evidence type="ECO:0000313" key="3">
    <source>
        <dbReference type="EMBL" id="KAA8529849.1"/>
    </source>
</evidence>
<sequence>MKLFYEMVVESPVTDLSHELRDLGDQIVERCGGVPLSIVVTVELLILERKHLGDLGFLRVLCVECKELPLSLPDEIGNLSQLSYLRLWAFGLRKLPSMMSNLKTLLTLDAEECYNLLFDDVIWKMKQLRHIIFPRVRVSESASHILLFRDKITRCKANMHRFCSFETCLPNPQTLLHMHGFNLKFHWLRKFTNLRKLGINFSTERIFEVLSGANPAAYKLEYLQLFWLINFFETTKLNLFHYQNLFKLKLSGGIKQFPGLDKLPTNLTKLTLVQSELKEDAIEILKKLPKLKVLKLGSWSYKEREIVCFGAENFPHLEVLKLQYLYKLEKLLVEEGGMPKLNKLQIHRCEPLREISDWLKNKM</sequence>
<dbReference type="InterPro" id="IPR032675">
    <property type="entry name" value="LRR_dom_sf"/>
</dbReference>
<dbReference type="Gene3D" id="3.80.10.10">
    <property type="entry name" value="Ribonuclease Inhibitor"/>
    <property type="match status" value="2"/>
</dbReference>
<keyword evidence="4" id="KW-1185">Reference proteome</keyword>
<evidence type="ECO:0000256" key="1">
    <source>
        <dbReference type="ARBA" id="ARBA00022737"/>
    </source>
</evidence>
<dbReference type="Proteomes" id="UP000325577">
    <property type="component" value="Linkage Group LG20"/>
</dbReference>
<feature type="domain" description="Disease resistance R13L4/SHOC-2-like LRR" evidence="2">
    <location>
        <begin position="188"/>
        <end position="347"/>
    </location>
</feature>
<gene>
    <name evidence="3" type="ORF">F0562_034382</name>
</gene>
<evidence type="ECO:0000313" key="4">
    <source>
        <dbReference type="Proteomes" id="UP000325577"/>
    </source>
</evidence>
<evidence type="ECO:0000259" key="2">
    <source>
        <dbReference type="Pfam" id="PF23598"/>
    </source>
</evidence>
<organism evidence="3 4">
    <name type="scientific">Nyssa sinensis</name>
    <dbReference type="NCBI Taxonomy" id="561372"/>
    <lineage>
        <taxon>Eukaryota</taxon>
        <taxon>Viridiplantae</taxon>
        <taxon>Streptophyta</taxon>
        <taxon>Embryophyta</taxon>
        <taxon>Tracheophyta</taxon>
        <taxon>Spermatophyta</taxon>
        <taxon>Magnoliopsida</taxon>
        <taxon>eudicotyledons</taxon>
        <taxon>Gunneridae</taxon>
        <taxon>Pentapetalae</taxon>
        <taxon>asterids</taxon>
        <taxon>Cornales</taxon>
        <taxon>Nyssaceae</taxon>
        <taxon>Nyssa</taxon>
    </lineage>
</organism>
<dbReference type="AlphaFoldDB" id="A0A5J5AI09"/>
<dbReference type="PANTHER" id="PTHR15140">
    <property type="entry name" value="TUBULIN-SPECIFIC CHAPERONE E"/>
    <property type="match status" value="1"/>
</dbReference>
<keyword evidence="1" id="KW-0677">Repeat</keyword>
<dbReference type="EMBL" id="CM018044">
    <property type="protein sequence ID" value="KAA8529849.1"/>
    <property type="molecule type" value="Genomic_DNA"/>
</dbReference>
<reference evidence="3 4" key="1">
    <citation type="submission" date="2019-09" db="EMBL/GenBank/DDBJ databases">
        <title>A chromosome-level genome assembly of the Chinese tupelo Nyssa sinensis.</title>
        <authorList>
            <person name="Yang X."/>
            <person name="Kang M."/>
            <person name="Yang Y."/>
            <person name="Xiong H."/>
            <person name="Wang M."/>
            <person name="Zhang Z."/>
            <person name="Wang Z."/>
            <person name="Wu H."/>
            <person name="Ma T."/>
            <person name="Liu J."/>
            <person name="Xi Z."/>
        </authorList>
    </citation>
    <scope>NUCLEOTIDE SEQUENCE [LARGE SCALE GENOMIC DNA]</scope>
    <source>
        <strain evidence="3">J267</strain>
        <tissue evidence="3">Leaf</tissue>
    </source>
</reference>
<dbReference type="PANTHER" id="PTHR15140:SF37">
    <property type="entry name" value="UBIQUITIN-LIKE DOMAIN-CONTAINING PROTEIN"/>
    <property type="match status" value="1"/>
</dbReference>
<name>A0A5J5AI09_9ASTE</name>
<dbReference type="SUPFAM" id="SSF52058">
    <property type="entry name" value="L domain-like"/>
    <property type="match status" value="1"/>
</dbReference>
<dbReference type="OrthoDB" id="10061535at2759"/>
<dbReference type="Pfam" id="PF23598">
    <property type="entry name" value="LRR_14"/>
    <property type="match status" value="1"/>
</dbReference>
<accession>A0A5J5AI09</accession>
<protein>
    <recommendedName>
        <fullName evidence="2">Disease resistance R13L4/SHOC-2-like LRR domain-containing protein</fullName>
    </recommendedName>
</protein>